<sequence>MTNHLPNTKIPAPCIVDTGMVINKHDIQQLLSDLSQVRYIYTLNDQVQSEGKGDIIEVFAHPNRSTLVVNHTLYLNICSFDYLELHQSPESQTCFDLVQESTRLSLIPLSNPIKECRNSGLNSHAIDIMMERFFSARLDAEIDDDTDVSEQF</sequence>
<dbReference type="Proteomes" id="UP000053051">
    <property type="component" value="Unassembled WGS sequence"/>
</dbReference>
<protein>
    <submittedName>
        <fullName evidence="1">Uncharacterized protein</fullName>
    </submittedName>
</protein>
<proteinExistence type="predicted"/>
<dbReference type="STRING" id="1165094.RINTHH_21710"/>
<evidence type="ECO:0000313" key="2">
    <source>
        <dbReference type="Proteomes" id="UP000053051"/>
    </source>
</evidence>
<accession>M1X6P6</accession>
<dbReference type="AlphaFoldDB" id="M1X6P6"/>
<reference evidence="1 2" key="1">
    <citation type="submission" date="2012-05" db="EMBL/GenBank/DDBJ databases">
        <authorList>
            <person name="Hilton J."/>
        </authorList>
    </citation>
    <scope>NUCLEOTIDE SEQUENCE [LARGE SCALE GENOMIC DNA]</scope>
    <source>
        <strain evidence="1 2">HH01</strain>
    </source>
</reference>
<comment type="caution">
    <text evidence="1">The sequence shown here is derived from an EMBL/GenBank/DDBJ whole genome shotgun (WGS) entry which is preliminary data.</text>
</comment>
<dbReference type="RefSeq" id="WP_008235877.1">
    <property type="nucleotide sequence ID" value="NZ_CAIY01000085.1"/>
</dbReference>
<dbReference type="OrthoDB" id="511447at2"/>
<keyword evidence="2" id="KW-1185">Reference proteome</keyword>
<reference evidence="2" key="2">
    <citation type="submission" date="2016-01" db="EMBL/GenBank/DDBJ databases">
        <title>Diatom-associated endosymboitic cyanobacterium lacks core nitrogen metabolism enzymes.</title>
        <authorList>
            <person name="Hilton J.A."/>
            <person name="Foster R.A."/>
            <person name="Tripp H.J."/>
            <person name="Carter B.J."/>
            <person name="Zehr J.P."/>
            <person name="Villareal T.A."/>
        </authorList>
    </citation>
    <scope>NUCLEOTIDE SEQUENCE [LARGE SCALE GENOMIC DNA]</scope>
    <source>
        <strain evidence="2">HH01</strain>
    </source>
</reference>
<gene>
    <name evidence="1" type="ORF">RINTHH_21710</name>
</gene>
<organism evidence="1 2">
    <name type="scientific">Richelia intracellularis HH01</name>
    <dbReference type="NCBI Taxonomy" id="1165094"/>
    <lineage>
        <taxon>Bacteria</taxon>
        <taxon>Bacillati</taxon>
        <taxon>Cyanobacteriota</taxon>
        <taxon>Cyanophyceae</taxon>
        <taxon>Nostocales</taxon>
        <taxon>Nostocaceae</taxon>
        <taxon>Richelia</taxon>
    </lineage>
</organism>
<name>M1X6P6_9NOST</name>
<evidence type="ECO:0000313" key="1">
    <source>
        <dbReference type="EMBL" id="CCH68326.1"/>
    </source>
</evidence>
<dbReference type="EMBL" id="CAIY01000085">
    <property type="protein sequence ID" value="CCH68326.1"/>
    <property type="molecule type" value="Genomic_DNA"/>
</dbReference>